<dbReference type="SUPFAM" id="SSF56112">
    <property type="entry name" value="Protein kinase-like (PK-like)"/>
    <property type="match status" value="1"/>
</dbReference>
<comment type="catalytic activity">
    <reaction evidence="8">
        <text>L-seryl-[protein] + ATP = O-phospho-L-seryl-[protein] + ADP + H(+)</text>
        <dbReference type="Rhea" id="RHEA:17989"/>
        <dbReference type="Rhea" id="RHEA-COMP:9863"/>
        <dbReference type="Rhea" id="RHEA-COMP:11604"/>
        <dbReference type="ChEBI" id="CHEBI:15378"/>
        <dbReference type="ChEBI" id="CHEBI:29999"/>
        <dbReference type="ChEBI" id="CHEBI:30616"/>
        <dbReference type="ChEBI" id="CHEBI:83421"/>
        <dbReference type="ChEBI" id="CHEBI:456216"/>
        <dbReference type="EC" id="2.7.11.1"/>
    </reaction>
</comment>
<dbReference type="PANTHER" id="PTHR45998:SF2">
    <property type="entry name" value="SERINE_THREONINE-PROTEIN KINASE 16"/>
    <property type="match status" value="1"/>
</dbReference>
<evidence type="ECO:0000256" key="1">
    <source>
        <dbReference type="ARBA" id="ARBA00012513"/>
    </source>
</evidence>
<dbReference type="GO" id="GO:0005524">
    <property type="term" value="F:ATP binding"/>
    <property type="evidence" value="ECO:0007669"/>
    <property type="project" value="UniProtKB-KW"/>
</dbReference>
<dbReference type="InterPro" id="IPR008271">
    <property type="entry name" value="Ser/Thr_kinase_AS"/>
</dbReference>
<keyword evidence="3" id="KW-0808">Transferase</keyword>
<evidence type="ECO:0000256" key="6">
    <source>
        <dbReference type="ARBA" id="ARBA00022840"/>
    </source>
</evidence>
<evidence type="ECO:0000313" key="10">
    <source>
        <dbReference type="EMBL" id="KAL3788796.1"/>
    </source>
</evidence>
<keyword evidence="2" id="KW-0723">Serine/threonine-protein kinase</keyword>
<evidence type="ECO:0000256" key="5">
    <source>
        <dbReference type="ARBA" id="ARBA00022777"/>
    </source>
</evidence>
<name>A0ABD3PN97_9STRA</name>
<dbReference type="AlphaFoldDB" id="A0ABD3PN97"/>
<dbReference type="Pfam" id="PF00069">
    <property type="entry name" value="Pkinase"/>
    <property type="match status" value="1"/>
</dbReference>
<sequence>MSLSLVFTILHHLRSCLHSIVSFVTGFTRNRHSQPSGLFFPLSTVQSLTFDNGVQVRIGKQIAEGGFSFVFEAVVVSDNGAALWSGDADMHADGKANSRNNTRKSRYALKRINCSDREVLQACRHEAGVHRSLPRHDNLMELLGLKFERDDHFNHSRGNATEEYNVCYMLFPLVEKSLRGEINERHLLQDSRSATFSQRRAFSTKEILAMFAGILDGISTMHQYNISHRDLKIENILLRERPTTYRDERHLSISAASARYTPILMDFGSAGPLSLQLNTRHAALSAIETAAQHTTLSYRPPELFEGGIRHDPMGKDVLDYGRVDVWSLGCVLFGMMHGCSPFEMEFVRTTDHRYDSNHMVDEIRIVECSQLRVLGEVPYPPWASLRNSLEPNVVKDASINGRYPLALYDFVRLMVCHDRRTRPDVKQVRARFCELYLGLVGEPWRDEKGMLGKDMRGEDEFDSLIANREFV</sequence>
<dbReference type="EMBL" id="JABMIG020000151">
    <property type="protein sequence ID" value="KAL3788796.1"/>
    <property type="molecule type" value="Genomic_DNA"/>
</dbReference>
<evidence type="ECO:0000256" key="2">
    <source>
        <dbReference type="ARBA" id="ARBA00022527"/>
    </source>
</evidence>
<dbReference type="Gene3D" id="3.30.200.20">
    <property type="entry name" value="Phosphorylase Kinase, domain 1"/>
    <property type="match status" value="1"/>
</dbReference>
<evidence type="ECO:0000259" key="9">
    <source>
        <dbReference type="PROSITE" id="PS50011"/>
    </source>
</evidence>
<dbReference type="EC" id="2.7.11.1" evidence="1"/>
<keyword evidence="4" id="KW-0547">Nucleotide-binding</keyword>
<dbReference type="InterPro" id="IPR000719">
    <property type="entry name" value="Prot_kinase_dom"/>
</dbReference>
<evidence type="ECO:0000256" key="7">
    <source>
        <dbReference type="ARBA" id="ARBA00047899"/>
    </source>
</evidence>
<dbReference type="Proteomes" id="UP001516023">
    <property type="component" value="Unassembled WGS sequence"/>
</dbReference>
<proteinExistence type="predicted"/>
<evidence type="ECO:0000256" key="8">
    <source>
        <dbReference type="ARBA" id="ARBA00048679"/>
    </source>
</evidence>
<accession>A0ABD3PN97</accession>
<dbReference type="InterPro" id="IPR052239">
    <property type="entry name" value="Ser/Thr-specific_kinases"/>
</dbReference>
<dbReference type="PROSITE" id="PS00108">
    <property type="entry name" value="PROTEIN_KINASE_ST"/>
    <property type="match status" value="1"/>
</dbReference>
<organism evidence="10 11">
    <name type="scientific">Cyclotella cryptica</name>
    <dbReference type="NCBI Taxonomy" id="29204"/>
    <lineage>
        <taxon>Eukaryota</taxon>
        <taxon>Sar</taxon>
        <taxon>Stramenopiles</taxon>
        <taxon>Ochrophyta</taxon>
        <taxon>Bacillariophyta</taxon>
        <taxon>Coscinodiscophyceae</taxon>
        <taxon>Thalassiosirophycidae</taxon>
        <taxon>Stephanodiscales</taxon>
        <taxon>Stephanodiscaceae</taxon>
        <taxon>Cyclotella</taxon>
    </lineage>
</organism>
<keyword evidence="5" id="KW-0418">Kinase</keyword>
<dbReference type="Gene3D" id="1.10.510.10">
    <property type="entry name" value="Transferase(Phosphotransferase) domain 1"/>
    <property type="match status" value="1"/>
</dbReference>
<dbReference type="GO" id="GO:0004674">
    <property type="term" value="F:protein serine/threonine kinase activity"/>
    <property type="evidence" value="ECO:0007669"/>
    <property type="project" value="UniProtKB-KW"/>
</dbReference>
<keyword evidence="11" id="KW-1185">Reference proteome</keyword>
<evidence type="ECO:0000256" key="3">
    <source>
        <dbReference type="ARBA" id="ARBA00022679"/>
    </source>
</evidence>
<gene>
    <name evidence="10" type="ORF">HJC23_006249</name>
</gene>
<evidence type="ECO:0000313" key="11">
    <source>
        <dbReference type="Proteomes" id="UP001516023"/>
    </source>
</evidence>
<comment type="caution">
    <text evidence="10">The sequence shown here is derived from an EMBL/GenBank/DDBJ whole genome shotgun (WGS) entry which is preliminary data.</text>
</comment>
<dbReference type="SMART" id="SM00220">
    <property type="entry name" value="S_TKc"/>
    <property type="match status" value="1"/>
</dbReference>
<dbReference type="PANTHER" id="PTHR45998">
    <property type="entry name" value="SERINE/THREONINE-PROTEIN KINASE 16"/>
    <property type="match status" value="1"/>
</dbReference>
<dbReference type="PROSITE" id="PS50011">
    <property type="entry name" value="PROTEIN_KINASE_DOM"/>
    <property type="match status" value="1"/>
</dbReference>
<feature type="domain" description="Protein kinase" evidence="9">
    <location>
        <begin position="56"/>
        <end position="437"/>
    </location>
</feature>
<dbReference type="InterPro" id="IPR011009">
    <property type="entry name" value="Kinase-like_dom_sf"/>
</dbReference>
<protein>
    <recommendedName>
        <fullName evidence="1">non-specific serine/threonine protein kinase</fullName>
        <ecNumber evidence="1">2.7.11.1</ecNumber>
    </recommendedName>
</protein>
<evidence type="ECO:0000256" key="4">
    <source>
        <dbReference type="ARBA" id="ARBA00022741"/>
    </source>
</evidence>
<reference evidence="10 11" key="1">
    <citation type="journal article" date="2020" name="G3 (Bethesda)">
        <title>Improved Reference Genome for Cyclotella cryptica CCMP332, a Model for Cell Wall Morphogenesis, Salinity Adaptation, and Lipid Production in Diatoms (Bacillariophyta).</title>
        <authorList>
            <person name="Roberts W.R."/>
            <person name="Downey K.M."/>
            <person name="Ruck E.C."/>
            <person name="Traller J.C."/>
            <person name="Alverson A.J."/>
        </authorList>
    </citation>
    <scope>NUCLEOTIDE SEQUENCE [LARGE SCALE GENOMIC DNA]</scope>
    <source>
        <strain evidence="10 11">CCMP332</strain>
    </source>
</reference>
<comment type="catalytic activity">
    <reaction evidence="7">
        <text>L-threonyl-[protein] + ATP = O-phospho-L-threonyl-[protein] + ADP + H(+)</text>
        <dbReference type="Rhea" id="RHEA:46608"/>
        <dbReference type="Rhea" id="RHEA-COMP:11060"/>
        <dbReference type="Rhea" id="RHEA-COMP:11605"/>
        <dbReference type="ChEBI" id="CHEBI:15378"/>
        <dbReference type="ChEBI" id="CHEBI:30013"/>
        <dbReference type="ChEBI" id="CHEBI:30616"/>
        <dbReference type="ChEBI" id="CHEBI:61977"/>
        <dbReference type="ChEBI" id="CHEBI:456216"/>
        <dbReference type="EC" id="2.7.11.1"/>
    </reaction>
</comment>
<keyword evidence="6" id="KW-0067">ATP-binding</keyword>